<protein>
    <submittedName>
        <fullName evidence="1">Uncharacterized protein</fullName>
    </submittedName>
</protein>
<accession>A0A8J3SA81</accession>
<evidence type="ECO:0000313" key="1">
    <source>
        <dbReference type="EMBL" id="GIH87954.1"/>
    </source>
</evidence>
<dbReference type="EMBL" id="BOOI01000070">
    <property type="protein sequence ID" value="GIH87954.1"/>
    <property type="molecule type" value="Genomic_DNA"/>
</dbReference>
<comment type="caution">
    <text evidence="1">The sequence shown here is derived from an EMBL/GenBank/DDBJ whole genome shotgun (WGS) entry which is preliminary data.</text>
</comment>
<dbReference type="RefSeq" id="WP_189243652.1">
    <property type="nucleotide sequence ID" value="NZ_BMQP01000047.1"/>
</dbReference>
<organism evidence="1 2">
    <name type="scientific">Planobispora rosea</name>
    <dbReference type="NCBI Taxonomy" id="35762"/>
    <lineage>
        <taxon>Bacteria</taxon>
        <taxon>Bacillati</taxon>
        <taxon>Actinomycetota</taxon>
        <taxon>Actinomycetes</taxon>
        <taxon>Streptosporangiales</taxon>
        <taxon>Streptosporangiaceae</taxon>
        <taxon>Planobispora</taxon>
    </lineage>
</organism>
<dbReference type="AlphaFoldDB" id="A0A8J3SA81"/>
<name>A0A8J3SA81_PLARO</name>
<sequence length="57" mass="6344">MIPLPDQRLGEVIVDPNLPEADQQVLRAAPLNLLIPPDRIPPPALERMMTAYPRCST</sequence>
<dbReference type="Proteomes" id="UP000655044">
    <property type="component" value="Unassembled WGS sequence"/>
</dbReference>
<keyword evidence="2" id="KW-1185">Reference proteome</keyword>
<gene>
    <name evidence="1" type="ORF">Pro02_63620</name>
</gene>
<evidence type="ECO:0000313" key="2">
    <source>
        <dbReference type="Proteomes" id="UP000655044"/>
    </source>
</evidence>
<proteinExistence type="predicted"/>
<reference evidence="1" key="1">
    <citation type="submission" date="2021-01" db="EMBL/GenBank/DDBJ databases">
        <title>Whole genome shotgun sequence of Planobispora rosea NBRC 15558.</title>
        <authorList>
            <person name="Komaki H."/>
            <person name="Tamura T."/>
        </authorList>
    </citation>
    <scope>NUCLEOTIDE SEQUENCE</scope>
    <source>
        <strain evidence="1">NBRC 15558</strain>
    </source>
</reference>